<comment type="caution">
    <text evidence="1">The sequence shown here is derived from an EMBL/GenBank/DDBJ whole genome shotgun (WGS) entry which is preliminary data.</text>
</comment>
<organism evidence="1 2">
    <name type="scientific">Gossypium klotzschianum</name>
    <dbReference type="NCBI Taxonomy" id="34286"/>
    <lineage>
        <taxon>Eukaryota</taxon>
        <taxon>Viridiplantae</taxon>
        <taxon>Streptophyta</taxon>
        <taxon>Embryophyta</taxon>
        <taxon>Tracheophyta</taxon>
        <taxon>Spermatophyta</taxon>
        <taxon>Magnoliopsida</taxon>
        <taxon>eudicotyledons</taxon>
        <taxon>Gunneridae</taxon>
        <taxon>Pentapetalae</taxon>
        <taxon>rosids</taxon>
        <taxon>malvids</taxon>
        <taxon>Malvales</taxon>
        <taxon>Malvaceae</taxon>
        <taxon>Malvoideae</taxon>
        <taxon>Gossypium</taxon>
    </lineage>
</organism>
<evidence type="ECO:0000313" key="2">
    <source>
        <dbReference type="Proteomes" id="UP000593573"/>
    </source>
</evidence>
<evidence type="ECO:0000313" key="1">
    <source>
        <dbReference type="EMBL" id="MBA0649338.1"/>
    </source>
</evidence>
<accession>A0A7J8UFT2</accession>
<dbReference type="Proteomes" id="UP000593573">
    <property type="component" value="Unassembled WGS sequence"/>
</dbReference>
<name>A0A7J8UFT2_9ROSI</name>
<sequence length="34" mass="4388">MVLHRELDFYLLSLRLMLKNPAMSYVYWRFYWTM</sequence>
<keyword evidence="2" id="KW-1185">Reference proteome</keyword>
<dbReference type="EMBL" id="JABFAB010000005">
    <property type="protein sequence ID" value="MBA0649338.1"/>
    <property type="molecule type" value="Genomic_DNA"/>
</dbReference>
<protein>
    <submittedName>
        <fullName evidence="1">Uncharacterized protein</fullName>
    </submittedName>
</protein>
<dbReference type="AlphaFoldDB" id="A0A7J8UFT2"/>
<reference evidence="1 2" key="1">
    <citation type="journal article" date="2019" name="Genome Biol. Evol.">
        <title>Insights into the evolution of the New World diploid cottons (Gossypium, subgenus Houzingenia) based on genome sequencing.</title>
        <authorList>
            <person name="Grover C.E."/>
            <person name="Arick M.A. 2nd"/>
            <person name="Thrash A."/>
            <person name="Conover J.L."/>
            <person name="Sanders W.S."/>
            <person name="Peterson D.G."/>
            <person name="Frelichowski J.E."/>
            <person name="Scheffler J.A."/>
            <person name="Scheffler B.E."/>
            <person name="Wendel J.F."/>
        </authorList>
    </citation>
    <scope>NUCLEOTIDE SEQUENCE [LARGE SCALE GENOMIC DNA]</scope>
    <source>
        <strain evidence="1">57</strain>
        <tissue evidence="1">Leaf</tissue>
    </source>
</reference>
<gene>
    <name evidence="1" type="ORF">Goklo_016911</name>
</gene>
<proteinExistence type="predicted"/>